<protein>
    <submittedName>
        <fullName evidence="5">Multidrug-efflux transporter 1 regulator</fullName>
    </submittedName>
</protein>
<dbReference type="InterPro" id="IPR047057">
    <property type="entry name" value="MerR_fam"/>
</dbReference>
<comment type="caution">
    <text evidence="5">The sequence shown here is derived from an EMBL/GenBank/DDBJ whole genome shotgun (WGS) entry which is preliminary data.</text>
</comment>
<accession>A0A231GY90</accession>
<gene>
    <name evidence="5" type="primary">bmrR_2</name>
    <name evidence="5" type="ORF">B7C42_06234</name>
</gene>
<dbReference type="RefSeq" id="WP_039783612.1">
    <property type="nucleotide sequence ID" value="NZ_JAAXOR010000001.1"/>
</dbReference>
<dbReference type="PANTHER" id="PTHR30204:SF97">
    <property type="entry name" value="MERR FAMILY REGULATORY PROTEIN"/>
    <property type="match status" value="1"/>
</dbReference>
<proteinExistence type="predicted"/>
<dbReference type="GO" id="GO:0003677">
    <property type="term" value="F:DNA binding"/>
    <property type="evidence" value="ECO:0007669"/>
    <property type="project" value="UniProtKB-KW"/>
</dbReference>
<dbReference type="SMART" id="SM00422">
    <property type="entry name" value="HTH_MERR"/>
    <property type="match status" value="1"/>
</dbReference>
<evidence type="ECO:0000259" key="4">
    <source>
        <dbReference type="PROSITE" id="PS50937"/>
    </source>
</evidence>
<evidence type="ECO:0000313" key="6">
    <source>
        <dbReference type="Proteomes" id="UP000215506"/>
    </source>
</evidence>
<dbReference type="Pfam" id="PF13411">
    <property type="entry name" value="MerR_1"/>
    <property type="match status" value="1"/>
</dbReference>
<feature type="coiled-coil region" evidence="2">
    <location>
        <begin position="75"/>
        <end position="113"/>
    </location>
</feature>
<name>A0A231GY90_9NOCA</name>
<dbReference type="GO" id="GO:0003700">
    <property type="term" value="F:DNA-binding transcription factor activity"/>
    <property type="evidence" value="ECO:0007669"/>
    <property type="project" value="InterPro"/>
</dbReference>
<reference evidence="5 6" key="1">
    <citation type="submission" date="2017-07" db="EMBL/GenBank/DDBJ databases">
        <title>First draft Genome Sequence of Nocardia cerradoensis isolated from human infection.</title>
        <authorList>
            <person name="Carrasco G."/>
        </authorList>
    </citation>
    <scope>NUCLEOTIDE SEQUENCE [LARGE SCALE GENOMIC DNA]</scope>
    <source>
        <strain evidence="5 6">CNM20130759</strain>
    </source>
</reference>
<keyword evidence="1" id="KW-0238">DNA-binding</keyword>
<keyword evidence="6" id="KW-1185">Reference proteome</keyword>
<evidence type="ECO:0000256" key="1">
    <source>
        <dbReference type="ARBA" id="ARBA00023125"/>
    </source>
</evidence>
<dbReference type="SUPFAM" id="SSF55136">
    <property type="entry name" value="Probable bacterial effector-binding domain"/>
    <property type="match status" value="1"/>
</dbReference>
<evidence type="ECO:0000313" key="5">
    <source>
        <dbReference type="EMBL" id="OXR41593.1"/>
    </source>
</evidence>
<dbReference type="AlphaFoldDB" id="A0A231GY90"/>
<dbReference type="InterPro" id="IPR009061">
    <property type="entry name" value="DNA-bd_dom_put_sf"/>
</dbReference>
<organism evidence="5 6">
    <name type="scientific">Nocardia cerradoensis</name>
    <dbReference type="NCBI Taxonomy" id="85688"/>
    <lineage>
        <taxon>Bacteria</taxon>
        <taxon>Bacillati</taxon>
        <taxon>Actinomycetota</taxon>
        <taxon>Actinomycetes</taxon>
        <taxon>Mycobacteriales</taxon>
        <taxon>Nocardiaceae</taxon>
        <taxon>Nocardia</taxon>
    </lineage>
</organism>
<evidence type="ECO:0000256" key="2">
    <source>
        <dbReference type="SAM" id="Coils"/>
    </source>
</evidence>
<dbReference type="SUPFAM" id="SSF46955">
    <property type="entry name" value="Putative DNA-binding domain"/>
    <property type="match status" value="1"/>
</dbReference>
<dbReference type="SMART" id="SM00871">
    <property type="entry name" value="AraC_E_bind"/>
    <property type="match status" value="1"/>
</dbReference>
<dbReference type="InterPro" id="IPR029442">
    <property type="entry name" value="GyrI-like"/>
</dbReference>
<evidence type="ECO:0000256" key="3">
    <source>
        <dbReference type="SAM" id="MobiDB-lite"/>
    </source>
</evidence>
<dbReference type="PROSITE" id="PS50937">
    <property type="entry name" value="HTH_MERR_2"/>
    <property type="match status" value="1"/>
</dbReference>
<dbReference type="EMBL" id="NGAF01000018">
    <property type="protein sequence ID" value="OXR41593.1"/>
    <property type="molecule type" value="Genomic_DNA"/>
</dbReference>
<dbReference type="Gene3D" id="3.20.80.10">
    <property type="entry name" value="Regulatory factor, effector binding domain"/>
    <property type="match status" value="1"/>
</dbReference>
<dbReference type="Gene3D" id="1.10.1660.10">
    <property type="match status" value="1"/>
</dbReference>
<dbReference type="PANTHER" id="PTHR30204">
    <property type="entry name" value="REDOX-CYCLING DRUG-SENSING TRANSCRIPTIONAL ACTIVATOR SOXR"/>
    <property type="match status" value="1"/>
</dbReference>
<feature type="region of interest" description="Disordered" evidence="3">
    <location>
        <begin position="255"/>
        <end position="274"/>
    </location>
</feature>
<keyword evidence="2" id="KW-0175">Coiled coil</keyword>
<dbReference type="InterPro" id="IPR000551">
    <property type="entry name" value="MerR-type_HTH_dom"/>
</dbReference>
<feature type="domain" description="HTH merR-type" evidence="4">
    <location>
        <begin position="1"/>
        <end position="71"/>
    </location>
</feature>
<dbReference type="Pfam" id="PF06445">
    <property type="entry name" value="GyrI-like"/>
    <property type="match status" value="1"/>
</dbReference>
<dbReference type="CDD" id="cd01107">
    <property type="entry name" value="HTH_BmrR"/>
    <property type="match status" value="1"/>
</dbReference>
<dbReference type="InterPro" id="IPR010499">
    <property type="entry name" value="AraC_E-bd"/>
</dbReference>
<dbReference type="InterPro" id="IPR011256">
    <property type="entry name" value="Reg_factor_effector_dom_sf"/>
</dbReference>
<dbReference type="Proteomes" id="UP000215506">
    <property type="component" value="Unassembled WGS sequence"/>
</dbReference>
<sequence>MFTIGDFARHGRVSVRMLRHYDAIGLLRPAHVDASSGYRSYQAAQLSRLNRIVALKDLGFTLQQVQTILDEDIGIEELRGMLRLRRAELEAALAEAMSGLARVEARLRMIENEDSMPQEDIVIRKLPPIRLAELSATATSFDPDETGPLIGRLFDELRRRLDSAAVAAGGPRTVYFETPDEDDYRIIVHVGLPVSAGVTEAAGLRIVSLPAVDRAATIVHRGMEHGFLRTSQLLVRWVEAHGYRFDGHAREITLNSSEDPDESVAELQAPIVTT</sequence>